<reference evidence="2" key="2">
    <citation type="submission" date="2023-01" db="EMBL/GenBank/DDBJ databases">
        <title>Draft genome sequence of Portibacter lacus strain NBRC 108769.</title>
        <authorList>
            <person name="Sun Q."/>
            <person name="Mori K."/>
        </authorList>
    </citation>
    <scope>NUCLEOTIDE SEQUENCE</scope>
    <source>
        <strain evidence="2">NBRC 108769</strain>
    </source>
</reference>
<organism evidence="2 3">
    <name type="scientific">Portibacter lacus</name>
    <dbReference type="NCBI Taxonomy" id="1099794"/>
    <lineage>
        <taxon>Bacteria</taxon>
        <taxon>Pseudomonadati</taxon>
        <taxon>Bacteroidota</taxon>
        <taxon>Saprospiria</taxon>
        <taxon>Saprospirales</taxon>
        <taxon>Haliscomenobacteraceae</taxon>
        <taxon>Portibacter</taxon>
    </lineage>
</organism>
<feature type="transmembrane region" description="Helical" evidence="1">
    <location>
        <begin position="7"/>
        <end position="28"/>
    </location>
</feature>
<keyword evidence="1" id="KW-1133">Transmembrane helix</keyword>
<keyword evidence="3" id="KW-1185">Reference proteome</keyword>
<dbReference type="InterPro" id="IPR007498">
    <property type="entry name" value="PqiA-like"/>
</dbReference>
<reference evidence="2" key="1">
    <citation type="journal article" date="2014" name="Int. J. Syst. Evol. Microbiol.">
        <title>Complete genome sequence of Corynebacterium casei LMG S-19264T (=DSM 44701T), isolated from a smear-ripened cheese.</title>
        <authorList>
            <consortium name="US DOE Joint Genome Institute (JGI-PGF)"/>
            <person name="Walter F."/>
            <person name="Albersmeier A."/>
            <person name="Kalinowski J."/>
            <person name="Ruckert C."/>
        </authorList>
    </citation>
    <scope>NUCLEOTIDE SEQUENCE</scope>
    <source>
        <strain evidence="2">NBRC 108769</strain>
    </source>
</reference>
<sequence length="166" mass="18352">MSGRNIGTLALTIISIGLLIPGLILPILSIDIGAKIPILGEISLHNTQQSIVETVKNLFKNGNGLVGFLILFFSILIPFIKAILIITGIVSKNSTRKHQIQRFLGVIGKWSMADVFIVAIFIAFLSTSTDDNIHAFIHIGFYFFLAYCIISILAFQMFKIDQTEKL</sequence>
<gene>
    <name evidence="2" type="ORF">GCM10007940_10070</name>
</gene>
<evidence type="ECO:0000313" key="2">
    <source>
        <dbReference type="EMBL" id="GLR16392.1"/>
    </source>
</evidence>
<keyword evidence="1" id="KW-0472">Membrane</keyword>
<accession>A0AA37WDU5</accession>
<evidence type="ECO:0008006" key="4">
    <source>
        <dbReference type="Google" id="ProtNLM"/>
    </source>
</evidence>
<keyword evidence="1" id="KW-0812">Transmembrane</keyword>
<dbReference type="AlphaFoldDB" id="A0AA37WDU5"/>
<feature type="transmembrane region" description="Helical" evidence="1">
    <location>
        <begin position="133"/>
        <end position="155"/>
    </location>
</feature>
<dbReference type="EMBL" id="BSOH01000005">
    <property type="protein sequence ID" value="GLR16392.1"/>
    <property type="molecule type" value="Genomic_DNA"/>
</dbReference>
<feature type="transmembrane region" description="Helical" evidence="1">
    <location>
        <begin position="65"/>
        <end position="91"/>
    </location>
</feature>
<dbReference type="Proteomes" id="UP001156666">
    <property type="component" value="Unassembled WGS sequence"/>
</dbReference>
<dbReference type="Pfam" id="PF04403">
    <property type="entry name" value="PqiA"/>
    <property type="match status" value="1"/>
</dbReference>
<dbReference type="RefSeq" id="WP_235293198.1">
    <property type="nucleotide sequence ID" value="NZ_BSOH01000005.1"/>
</dbReference>
<proteinExistence type="predicted"/>
<feature type="transmembrane region" description="Helical" evidence="1">
    <location>
        <begin position="103"/>
        <end position="127"/>
    </location>
</feature>
<protein>
    <recommendedName>
        <fullName evidence="4">Paraquat-inducible protein A</fullName>
    </recommendedName>
</protein>
<comment type="caution">
    <text evidence="2">The sequence shown here is derived from an EMBL/GenBank/DDBJ whole genome shotgun (WGS) entry which is preliminary data.</text>
</comment>
<name>A0AA37WDU5_9BACT</name>
<evidence type="ECO:0000256" key="1">
    <source>
        <dbReference type="SAM" id="Phobius"/>
    </source>
</evidence>
<evidence type="ECO:0000313" key="3">
    <source>
        <dbReference type="Proteomes" id="UP001156666"/>
    </source>
</evidence>